<dbReference type="KEGG" id="dcm:NIES806_11370"/>
<dbReference type="AlphaFoldDB" id="A0A1Z4V0B4"/>
<keyword evidence="2" id="KW-1185">Reference proteome</keyword>
<dbReference type="EMBL" id="AP018316">
    <property type="protein sequence ID" value="BAZ84937.1"/>
    <property type="molecule type" value="Genomic_DNA"/>
</dbReference>
<gene>
    <name evidence="1" type="ORF">NIES806_11370</name>
</gene>
<evidence type="ECO:0008006" key="3">
    <source>
        <dbReference type="Google" id="ProtNLM"/>
    </source>
</evidence>
<evidence type="ECO:0000313" key="2">
    <source>
        <dbReference type="Proteomes" id="UP000218702"/>
    </source>
</evidence>
<proteinExistence type="predicted"/>
<protein>
    <recommendedName>
        <fullName evidence="3">Carbonic anhydrase</fullName>
    </recommendedName>
</protein>
<name>A0A1Z4V0B4_9CYAN</name>
<dbReference type="Proteomes" id="UP000218702">
    <property type="component" value="Chromosome"/>
</dbReference>
<sequence>MINKIVGGYYDLDTGKVSLVSSIGCGSRLSDR</sequence>
<organism evidence="1 2">
    <name type="scientific">Dolichospermum compactum NIES-806</name>
    <dbReference type="NCBI Taxonomy" id="1973481"/>
    <lineage>
        <taxon>Bacteria</taxon>
        <taxon>Bacillati</taxon>
        <taxon>Cyanobacteriota</taxon>
        <taxon>Cyanophyceae</taxon>
        <taxon>Nostocales</taxon>
        <taxon>Aphanizomenonaceae</taxon>
        <taxon>Dolichospermum</taxon>
        <taxon>Dolichospermum compactum</taxon>
    </lineage>
</organism>
<reference evidence="1 2" key="1">
    <citation type="submission" date="2017-06" db="EMBL/GenBank/DDBJ databases">
        <title>Genome sequencing of cyanobaciteial culture collection at National Institute for Environmental Studies (NIES).</title>
        <authorList>
            <person name="Hirose Y."/>
            <person name="Shimura Y."/>
            <person name="Fujisawa T."/>
            <person name="Nakamura Y."/>
            <person name="Kawachi M."/>
        </authorList>
    </citation>
    <scope>NUCLEOTIDE SEQUENCE [LARGE SCALE GENOMIC DNA]</scope>
    <source>
        <strain evidence="1 2">NIES-806</strain>
    </source>
</reference>
<accession>A0A1Z4V0B4</accession>
<evidence type="ECO:0000313" key="1">
    <source>
        <dbReference type="EMBL" id="BAZ84937.1"/>
    </source>
</evidence>